<protein>
    <recommendedName>
        <fullName evidence="3">Septum formation inhibitor Maf</fullName>
    </recommendedName>
</protein>
<name>A0A370QB33_9FLAO</name>
<dbReference type="RefSeq" id="WP_115123973.1">
    <property type="nucleotide sequence ID" value="NZ_QRAO01000003.1"/>
</dbReference>
<evidence type="ECO:0000313" key="1">
    <source>
        <dbReference type="EMBL" id="RDK85567.1"/>
    </source>
</evidence>
<proteinExistence type="predicted"/>
<evidence type="ECO:0008006" key="3">
    <source>
        <dbReference type="Google" id="ProtNLM"/>
    </source>
</evidence>
<gene>
    <name evidence="1" type="ORF">C8D94_103394</name>
</gene>
<dbReference type="OrthoDB" id="5496093at2"/>
<dbReference type="EMBL" id="QRAO01000003">
    <property type="protein sequence ID" value="RDK85567.1"/>
    <property type="molecule type" value="Genomic_DNA"/>
</dbReference>
<keyword evidence="2" id="KW-1185">Reference proteome</keyword>
<accession>A0A370QB33</accession>
<organism evidence="1 2">
    <name type="scientific">Marinirhabdus gelatinilytica</name>
    <dbReference type="NCBI Taxonomy" id="1703343"/>
    <lineage>
        <taxon>Bacteria</taxon>
        <taxon>Pseudomonadati</taxon>
        <taxon>Bacteroidota</taxon>
        <taxon>Flavobacteriia</taxon>
        <taxon>Flavobacteriales</taxon>
        <taxon>Flavobacteriaceae</taxon>
    </lineage>
</organism>
<reference evidence="1 2" key="1">
    <citation type="submission" date="2018-07" db="EMBL/GenBank/DDBJ databases">
        <title>Genomic Encyclopedia of Type Strains, Phase IV (KMG-IV): sequencing the most valuable type-strain genomes for metagenomic binning, comparative biology and taxonomic classification.</title>
        <authorList>
            <person name="Goeker M."/>
        </authorList>
    </citation>
    <scope>NUCLEOTIDE SEQUENCE [LARGE SCALE GENOMIC DNA]</scope>
    <source>
        <strain evidence="1 2">DSM 101478</strain>
    </source>
</reference>
<sequence>MKTTTVLLLVTMLVITSCKDSEGNLIPNSQNTAKEIPSKDKSRSLSPEFKEYWYNGTAEITSYKLSQERYGELREGTAVNVFVTEEFLPREQVKANIAAEGNIPVLKLNQTKNYITGIYPYSVMTSTFTPTNSQNSAIKISHSVQEWCGQVYVQLNNRANFEIQSHSYFQGEADQEISLDKTWLESDLWNYIRINPEELPTGDFTMLPPFEYFRMNHKDIAAHEATGEIMVGDSISRYTVSYPSLKRKLKLYFSSTPPYTIERWEETHENGLVTSAEKMKRINTAYWKQNNTTFEHLRDSLGL</sequence>
<evidence type="ECO:0000313" key="2">
    <source>
        <dbReference type="Proteomes" id="UP000255317"/>
    </source>
</evidence>
<dbReference type="Proteomes" id="UP000255317">
    <property type="component" value="Unassembled WGS sequence"/>
</dbReference>
<dbReference type="AlphaFoldDB" id="A0A370QB33"/>
<dbReference type="PROSITE" id="PS51257">
    <property type="entry name" value="PROKAR_LIPOPROTEIN"/>
    <property type="match status" value="1"/>
</dbReference>
<comment type="caution">
    <text evidence="1">The sequence shown here is derived from an EMBL/GenBank/DDBJ whole genome shotgun (WGS) entry which is preliminary data.</text>
</comment>